<reference evidence="2" key="1">
    <citation type="submission" date="2016-11" db="EMBL/GenBank/DDBJ databases">
        <authorList>
            <person name="Varghese N."/>
            <person name="Submissions S."/>
        </authorList>
    </citation>
    <scope>NUCLEOTIDE SEQUENCE [LARGE SCALE GENOMIC DNA]</scope>
    <source>
        <strain evidence="2">DSM 18016</strain>
    </source>
</reference>
<dbReference type="InterPro" id="IPR046661">
    <property type="entry name" value="DUF6770"/>
</dbReference>
<accession>A0A1M6PVW1</accession>
<dbReference type="EMBL" id="FRAM01000001">
    <property type="protein sequence ID" value="SHK12017.1"/>
    <property type="molecule type" value="Genomic_DNA"/>
</dbReference>
<dbReference type="RefSeq" id="WP_072996986.1">
    <property type="nucleotide sequence ID" value="NZ_FRAM01000001.1"/>
</dbReference>
<name>A0A1M6PVW1_9FLAO</name>
<dbReference type="Pfam" id="PF20559">
    <property type="entry name" value="DUF6770"/>
    <property type="match status" value="2"/>
</dbReference>
<sequence>MKKLLMLFLIIFMTGSRVYAQTYEILGNLGGELEEFKSLYDGEELFGYLELHKLDKIDARQNKYKYIILDKNFNKISTNEFVIARQVPNQRLSQALFNKGKVLLGFTELASGGFYKNQQYVLIDIKTAEVKKPFTLQNYQLMNTENTVLKDSFDKFYNEGGLAYKAKDKGFLLANRSISGSYSFMKNGIFIDLDGNQKWILPTKVGETPEHFYEYDFLANDEKSIALKANYFKKKKYLSSKLLILDTENGKESAFSSMDESGKKLVINTVKFIGDDLVSIGEYYSGDQTSAAFTMNKLGIFKKSYKRNGGNVVTNSYVPFTDLATYVPIDVNGKIAKEGFLDFKDFEIRPDGTHLVFGETFKSDFMSGGYKFTELFYLILDQNFKVVKMASNEVNKSLYPKYRYGQSIQNNNGYASFFIDPDQEKKLVLNILVYNDATKSFKLEKIDLEKKDSNTWFFAAKNGYVGLIEYFKKDKKNPGGKQAELHLEKIYIE</sequence>
<dbReference type="OrthoDB" id="1312899at2"/>
<evidence type="ECO:0000313" key="2">
    <source>
        <dbReference type="Proteomes" id="UP000184498"/>
    </source>
</evidence>
<dbReference type="AlphaFoldDB" id="A0A1M6PVW1"/>
<dbReference type="STRING" id="216903.SAMN05444371_1352"/>
<protein>
    <submittedName>
        <fullName evidence="1">Uncharacterized protein</fullName>
    </submittedName>
</protein>
<organism evidence="1 2">
    <name type="scientific">Epilithonimonas mollis</name>
    <dbReference type="NCBI Taxonomy" id="216903"/>
    <lineage>
        <taxon>Bacteria</taxon>
        <taxon>Pseudomonadati</taxon>
        <taxon>Bacteroidota</taxon>
        <taxon>Flavobacteriia</taxon>
        <taxon>Flavobacteriales</taxon>
        <taxon>Weeksellaceae</taxon>
        <taxon>Chryseobacterium group</taxon>
        <taxon>Epilithonimonas</taxon>
    </lineage>
</organism>
<keyword evidence="2" id="KW-1185">Reference proteome</keyword>
<gene>
    <name evidence="1" type="ORF">SAMN05444371_1352</name>
</gene>
<evidence type="ECO:0000313" key="1">
    <source>
        <dbReference type="EMBL" id="SHK12017.1"/>
    </source>
</evidence>
<dbReference type="Proteomes" id="UP000184498">
    <property type="component" value="Unassembled WGS sequence"/>
</dbReference>
<proteinExistence type="predicted"/>